<sequence length="104" mass="11746">MSSFIRIDDYENYDIPNNGFTSLNQHSNKRVSNKVSTWKDITSHAPSTTFYTSPSTKPFNKPSSFSSPVGKPPLKVSFSKFHVQIGLDTTRFMKSDDQEVTFSS</sequence>
<organism evidence="1 4">
    <name type="scientific">Rhizophagus irregularis</name>
    <dbReference type="NCBI Taxonomy" id="588596"/>
    <lineage>
        <taxon>Eukaryota</taxon>
        <taxon>Fungi</taxon>
        <taxon>Fungi incertae sedis</taxon>
        <taxon>Mucoromycota</taxon>
        <taxon>Glomeromycotina</taxon>
        <taxon>Glomeromycetes</taxon>
        <taxon>Glomerales</taxon>
        <taxon>Glomeraceae</taxon>
        <taxon>Rhizophagus</taxon>
    </lineage>
</organism>
<dbReference type="Proteomes" id="UP000232688">
    <property type="component" value="Unassembled WGS sequence"/>
</dbReference>
<proteinExistence type="predicted"/>
<reference evidence="2 3" key="3">
    <citation type="submission" date="2017-10" db="EMBL/GenBank/DDBJ databases">
        <title>Extensive intraspecific genome diversity in a model arbuscular mycorrhizal fungus.</title>
        <authorList>
            <person name="Chen E.C.H."/>
            <person name="Morin E."/>
            <person name="Baudet D."/>
            <person name="Noel J."/>
            <person name="Ndikumana S."/>
            <person name="Charron P."/>
            <person name="St-Onge C."/>
            <person name="Giorgi J."/>
            <person name="Grigoriev I.V."/>
            <person name="Roux C."/>
            <person name="Martin F.M."/>
            <person name="Corradi N."/>
        </authorList>
    </citation>
    <scope>NUCLEOTIDE SEQUENCE [LARGE SCALE GENOMIC DNA]</scope>
    <source>
        <strain evidence="2 3">A1</strain>
    </source>
</reference>
<comment type="caution">
    <text evidence="1">The sequence shown here is derived from an EMBL/GenBank/DDBJ whole genome shotgun (WGS) entry which is preliminary data.</text>
</comment>
<evidence type="ECO:0000313" key="1">
    <source>
        <dbReference type="EMBL" id="PKC08364.1"/>
    </source>
</evidence>
<evidence type="ECO:0000313" key="3">
    <source>
        <dbReference type="Proteomes" id="UP000232688"/>
    </source>
</evidence>
<reference evidence="1 4" key="2">
    <citation type="submission" date="2017-09" db="EMBL/GenBank/DDBJ databases">
        <title>Extensive intraspecific genome diversity in a model arbuscular mycorrhizal fungus.</title>
        <authorList>
            <person name="Chen E.C."/>
            <person name="Morin E."/>
            <person name="Beaudet D."/>
            <person name="Noel J."/>
            <person name="Ndikumana S."/>
            <person name="Charron P."/>
            <person name="St-Onge C."/>
            <person name="Giorgi J."/>
            <person name="Grigoriev I.V."/>
            <person name="Roux C."/>
            <person name="Martin F.M."/>
            <person name="Corradi N."/>
        </authorList>
    </citation>
    <scope>NUCLEOTIDE SEQUENCE [LARGE SCALE GENOMIC DNA]</scope>
    <source>
        <strain evidence="1 4">A5</strain>
    </source>
</reference>
<dbReference type="Proteomes" id="UP000232722">
    <property type="component" value="Unassembled WGS sequence"/>
</dbReference>
<reference evidence="2 3" key="4">
    <citation type="submission" date="2017-10" db="EMBL/GenBank/DDBJ databases">
        <title>Genome analyses suggest a sexual origin of heterokaryosis in a supposedly ancient asexual fungus.</title>
        <authorList>
            <person name="Corradi N."/>
            <person name="Sedzielewska K."/>
            <person name="Noel J."/>
            <person name="Charron P."/>
            <person name="Farinelli L."/>
            <person name="Marton T."/>
            <person name="Kruger M."/>
            <person name="Pelin A."/>
            <person name="Brachmann A."/>
            <person name="Corradi N."/>
        </authorList>
    </citation>
    <scope>NUCLEOTIDE SEQUENCE [LARGE SCALE GENOMIC DNA]</scope>
    <source>
        <strain evidence="2 3">A1</strain>
    </source>
</reference>
<dbReference type="VEuPathDB" id="FungiDB:RhiirA1_469892"/>
<reference evidence="1 4" key="1">
    <citation type="submission" date="2016-04" db="EMBL/GenBank/DDBJ databases">
        <title>Genome analyses suggest a sexual origin of heterokaryosis in a supposedly ancient asexual fungus.</title>
        <authorList>
            <person name="Ropars J."/>
            <person name="Sedzielewska K."/>
            <person name="Noel J."/>
            <person name="Charron P."/>
            <person name="Farinelli L."/>
            <person name="Marton T."/>
            <person name="Kruger M."/>
            <person name="Pelin A."/>
            <person name="Brachmann A."/>
            <person name="Corradi N."/>
        </authorList>
    </citation>
    <scope>NUCLEOTIDE SEQUENCE [LARGE SCALE GENOMIC DNA]</scope>
    <source>
        <strain evidence="1 4">A5</strain>
    </source>
</reference>
<evidence type="ECO:0000313" key="2">
    <source>
        <dbReference type="EMBL" id="PKC59134.1"/>
    </source>
</evidence>
<dbReference type="AlphaFoldDB" id="A0A2N0PNF3"/>
<dbReference type="VEuPathDB" id="FungiDB:FUN_024744"/>
<evidence type="ECO:0000313" key="4">
    <source>
        <dbReference type="Proteomes" id="UP000232722"/>
    </source>
</evidence>
<protein>
    <submittedName>
        <fullName evidence="1">Uncharacterized protein</fullName>
    </submittedName>
</protein>
<accession>A0A2N0PNF3</accession>
<dbReference type="EMBL" id="LLXH01001394">
    <property type="protein sequence ID" value="PKC59134.1"/>
    <property type="molecule type" value="Genomic_DNA"/>
</dbReference>
<name>A0A2N0PNF3_9GLOM</name>
<gene>
    <name evidence="2" type="ORF">RhiirA1_469892</name>
    <name evidence="1" type="ORF">RhiirA5_417022</name>
</gene>
<dbReference type="EMBL" id="LLXJ01000551">
    <property type="protein sequence ID" value="PKC08364.1"/>
    <property type="molecule type" value="Genomic_DNA"/>
</dbReference>
<dbReference type="VEuPathDB" id="FungiDB:RhiirFUN_013974"/>